<keyword evidence="2" id="KW-0808">Transferase</keyword>
<dbReference type="EMBL" id="OPYN01000174">
    <property type="protein sequence ID" value="SPO62471.1"/>
    <property type="molecule type" value="Genomic_DNA"/>
</dbReference>
<reference evidence="2 3" key="1">
    <citation type="submission" date="2018-02" db="EMBL/GenBank/DDBJ databases">
        <authorList>
            <person name="Dubost A."/>
        </authorList>
    </citation>
    <scope>NUCLEOTIDE SEQUENCE [LARGE SCALE GENOMIC DNA]</scope>
    <source>
        <strain evidence="3">JV551A3</strain>
    </source>
</reference>
<dbReference type="GO" id="GO:0032259">
    <property type="term" value="P:methylation"/>
    <property type="evidence" value="ECO:0007669"/>
    <property type="project" value="UniProtKB-KW"/>
</dbReference>
<evidence type="ECO:0000256" key="1">
    <source>
        <dbReference type="SAM" id="MobiDB-lite"/>
    </source>
</evidence>
<dbReference type="CDD" id="cd02440">
    <property type="entry name" value="AdoMet_MTases"/>
    <property type="match status" value="1"/>
</dbReference>
<accession>A0AAQ1SV45</accession>
<keyword evidence="3" id="KW-1185">Reference proteome</keyword>
<feature type="region of interest" description="Disordered" evidence="1">
    <location>
        <begin position="1"/>
        <end position="20"/>
    </location>
</feature>
<feature type="compositionally biased region" description="Basic residues" evidence="1">
    <location>
        <begin position="1"/>
        <end position="18"/>
    </location>
</feature>
<name>A0AAQ1SV45_9PSED</name>
<dbReference type="InterPro" id="IPR029063">
    <property type="entry name" value="SAM-dependent_MTases_sf"/>
</dbReference>
<proteinExistence type="predicted"/>
<comment type="caution">
    <text evidence="2">The sequence shown here is derived from an EMBL/GenBank/DDBJ whole genome shotgun (WGS) entry which is preliminary data.</text>
</comment>
<dbReference type="GO" id="GO:0008168">
    <property type="term" value="F:methyltransferase activity"/>
    <property type="evidence" value="ECO:0007669"/>
    <property type="project" value="UniProtKB-KW"/>
</dbReference>
<dbReference type="Gene3D" id="3.40.50.150">
    <property type="entry name" value="Vaccinia Virus protein VP39"/>
    <property type="match status" value="1"/>
</dbReference>
<dbReference type="Proteomes" id="UP000294335">
    <property type="component" value="Unassembled WGS sequence"/>
</dbReference>
<dbReference type="SUPFAM" id="SSF53335">
    <property type="entry name" value="S-adenosyl-L-methionine-dependent methyltransferases"/>
    <property type="match status" value="1"/>
</dbReference>
<protein>
    <submittedName>
        <fullName evidence="2">Methyltransferase small domain protein</fullName>
    </submittedName>
</protein>
<gene>
    <name evidence="2" type="ORF">JV551A3_V1_1740016</name>
</gene>
<keyword evidence="2" id="KW-0489">Methyltransferase</keyword>
<dbReference type="AlphaFoldDB" id="A0AAQ1SV45"/>
<evidence type="ECO:0000313" key="3">
    <source>
        <dbReference type="Proteomes" id="UP000294335"/>
    </source>
</evidence>
<organism evidence="2 3">
    <name type="scientific">Pseudomonas inefficax</name>
    <dbReference type="NCBI Taxonomy" id="2078786"/>
    <lineage>
        <taxon>Bacteria</taxon>
        <taxon>Pseudomonadati</taxon>
        <taxon>Pseudomonadota</taxon>
        <taxon>Gammaproteobacteria</taxon>
        <taxon>Pseudomonadales</taxon>
        <taxon>Pseudomonadaceae</taxon>
        <taxon>Pseudomonas</taxon>
    </lineage>
</organism>
<dbReference type="RefSeq" id="WP_133974074.1">
    <property type="nucleotide sequence ID" value="NZ_OPYN01000174.1"/>
</dbReference>
<evidence type="ECO:0000313" key="2">
    <source>
        <dbReference type="EMBL" id="SPO62471.1"/>
    </source>
</evidence>
<sequence>MSINSKKRRDSKKAKAKRSSTPLLPPALYQLNRFRKDYIKSWGVNSKGHLDQGHYGWMAERLVGYPRTLEIGCGVGHSTLALLKQGHTVVCIEENPHCIAATQRLVSESGYSVAVIARETPKSLDDNAYRLIYKDIGSVPQADCLLIEGDALNDPKLEAWLEQQPKFDSVACWLLGTHDARGHNIAVDLASMPTPREHRIFVQNNVYEVADRVLRSGGILTVIDRAETPSNEALVTKVMDHHREQASVTSLVVKTVDHTPHVESEAQGAMRMLFTPGEDTPPDLTAETLPDFSLCSTTSVKP</sequence>